<organism evidence="2">
    <name type="scientific">freshwater metagenome</name>
    <dbReference type="NCBI Taxonomy" id="449393"/>
    <lineage>
        <taxon>unclassified sequences</taxon>
        <taxon>metagenomes</taxon>
        <taxon>ecological metagenomes</taxon>
    </lineage>
</organism>
<dbReference type="SMART" id="SM00587">
    <property type="entry name" value="CHK"/>
    <property type="match status" value="1"/>
</dbReference>
<dbReference type="PANTHER" id="PTHR11012">
    <property type="entry name" value="PROTEIN KINASE-LIKE DOMAIN-CONTAINING"/>
    <property type="match status" value="1"/>
</dbReference>
<dbReference type="SUPFAM" id="SSF56112">
    <property type="entry name" value="Protein kinase-like (PK-like)"/>
    <property type="match status" value="1"/>
</dbReference>
<feature type="domain" description="CHK kinase-like" evidence="1">
    <location>
        <begin position="113"/>
        <end position="289"/>
    </location>
</feature>
<dbReference type="Gene3D" id="3.90.1200.10">
    <property type="match status" value="1"/>
</dbReference>
<dbReference type="AlphaFoldDB" id="A0A6J7LCR0"/>
<dbReference type="InterPro" id="IPR011009">
    <property type="entry name" value="Kinase-like_dom_sf"/>
</dbReference>
<accession>A0A6J7LCR0</accession>
<dbReference type="InterPro" id="IPR015897">
    <property type="entry name" value="CHK_kinase-like"/>
</dbReference>
<evidence type="ECO:0000259" key="1">
    <source>
        <dbReference type="SMART" id="SM00587"/>
    </source>
</evidence>
<sequence length="348" mass="38162">MGAHIPSVIADVNATWLKSELGWDIDSMDVQQIGAGIGVSSALYRCVLSGPNCPSSVVVKLPALDEAAVFTSTMLRMYIREANFFGSLCNEMPIGVPVAYLARVDEETSHFVVVMEDLGGLRIVDQNEGMSIADARAAIDAVAKLHAKWWGNGDELSAAGTTISLGDPIYPAVLPFVFGEGWEKLMKEMQLPSSIMEIGPKFAERLPSLLQSLVTGPNTLCHGDYRADNILFDSEGEPVLIDFQLLGSGTGAYDVAYFVTQSLSKQDASLYERELFDRWIAGLAAAGLVVDADDLWLQYRRCALFCLAYPVIASRGMDLNHPRERKLIEMMNERFGRAVRELNLAELM</sequence>
<protein>
    <submittedName>
        <fullName evidence="2">Unannotated protein</fullName>
    </submittedName>
</protein>
<gene>
    <name evidence="2" type="ORF">UFOPK3879_00970</name>
</gene>
<dbReference type="InterPro" id="IPR002575">
    <property type="entry name" value="Aminoglycoside_PTrfase"/>
</dbReference>
<dbReference type="PANTHER" id="PTHR11012:SF30">
    <property type="entry name" value="PROTEIN KINASE-LIKE DOMAIN-CONTAINING"/>
    <property type="match status" value="1"/>
</dbReference>
<proteinExistence type="predicted"/>
<reference evidence="2" key="1">
    <citation type="submission" date="2020-05" db="EMBL/GenBank/DDBJ databases">
        <authorList>
            <person name="Chiriac C."/>
            <person name="Salcher M."/>
            <person name="Ghai R."/>
            <person name="Kavagutti S V."/>
        </authorList>
    </citation>
    <scope>NUCLEOTIDE SEQUENCE</scope>
</reference>
<dbReference type="Pfam" id="PF01636">
    <property type="entry name" value="APH"/>
    <property type="match status" value="1"/>
</dbReference>
<evidence type="ECO:0000313" key="2">
    <source>
        <dbReference type="EMBL" id="CAB4964812.1"/>
    </source>
</evidence>
<name>A0A6J7LCR0_9ZZZZ</name>
<dbReference type="EMBL" id="CAFBNR010000044">
    <property type="protein sequence ID" value="CAB4964812.1"/>
    <property type="molecule type" value="Genomic_DNA"/>
</dbReference>